<keyword evidence="4" id="KW-1185">Reference proteome</keyword>
<comment type="caution">
    <text evidence="3">The sequence shown here is derived from an EMBL/GenBank/DDBJ whole genome shotgun (WGS) entry which is preliminary data.</text>
</comment>
<dbReference type="Pfam" id="PF04012">
    <property type="entry name" value="PspA_IM30"/>
    <property type="match status" value="1"/>
</dbReference>
<comment type="similarity">
    <text evidence="1">Belongs to the PspA/Vipp/IM30 family.</text>
</comment>
<dbReference type="PANTHER" id="PTHR31088">
    <property type="entry name" value="MEMBRANE-ASSOCIATED PROTEIN VIPP1, CHLOROPLASTIC"/>
    <property type="match status" value="1"/>
</dbReference>
<keyword evidence="2" id="KW-0175">Coiled coil</keyword>
<evidence type="ECO:0000256" key="1">
    <source>
        <dbReference type="ARBA" id="ARBA00043985"/>
    </source>
</evidence>
<dbReference type="PANTHER" id="PTHR31088:SF6">
    <property type="entry name" value="PHAGE SHOCK PROTEIN A"/>
    <property type="match status" value="1"/>
</dbReference>
<evidence type="ECO:0000313" key="4">
    <source>
        <dbReference type="Proteomes" id="UP000654345"/>
    </source>
</evidence>
<dbReference type="RefSeq" id="WP_201377060.1">
    <property type="nucleotide sequence ID" value="NZ_BNJG01000009.1"/>
</dbReference>
<evidence type="ECO:0000256" key="2">
    <source>
        <dbReference type="SAM" id="Coils"/>
    </source>
</evidence>
<organism evidence="3 4">
    <name type="scientific">Ktedonobacter robiniae</name>
    <dbReference type="NCBI Taxonomy" id="2778365"/>
    <lineage>
        <taxon>Bacteria</taxon>
        <taxon>Bacillati</taxon>
        <taxon>Chloroflexota</taxon>
        <taxon>Ktedonobacteria</taxon>
        <taxon>Ktedonobacterales</taxon>
        <taxon>Ktedonobacteraceae</taxon>
        <taxon>Ktedonobacter</taxon>
    </lineage>
</organism>
<evidence type="ECO:0000313" key="3">
    <source>
        <dbReference type="EMBL" id="GHO61061.1"/>
    </source>
</evidence>
<name>A0ABQ3V730_9CHLR</name>
<gene>
    <name evidence="3" type="ORF">KSB_95360</name>
</gene>
<protein>
    <submittedName>
        <fullName evidence="3">Phage shock protein A</fullName>
    </submittedName>
</protein>
<accession>A0ABQ3V730</accession>
<sequence length="252" mass="28869">MGLFSRLALLFRIRTRAALEKAEEPGAVLDYAYTKQVEQIQQLRRAIADIATNRKQLELQQTQLLNNVDKLTSQAGQALRLGREDLARQALQRKELFVPQLHNYERQIAQLREQEERLLQMEQDVATRIEVFRTQKEMAKVQYHAAQAQVKLRESLGGISGEMGEIHLAMRRAQEKILTMQARANALEELLEQGVIGEQRSLGAGDALDRELQRIDMQQNVELQLQAMKEQLQLGGRYTQPKQIEGPTSFPE</sequence>
<proteinExistence type="inferred from homology"/>
<dbReference type="InterPro" id="IPR007157">
    <property type="entry name" value="PspA_VIPP1"/>
</dbReference>
<dbReference type="Proteomes" id="UP000654345">
    <property type="component" value="Unassembled WGS sequence"/>
</dbReference>
<reference evidence="3 4" key="1">
    <citation type="journal article" date="2021" name="Int. J. Syst. Evol. Microbiol.">
        <title>Reticulibacter mediterranei gen. nov., sp. nov., within the new family Reticulibacteraceae fam. nov., and Ktedonospora formicarum gen. nov., sp. nov., Ktedonobacter robiniae sp. nov., Dictyobacter formicarum sp. nov. and Dictyobacter arantiisoli sp. nov., belonging to the class Ktedonobacteria.</title>
        <authorList>
            <person name="Yabe S."/>
            <person name="Zheng Y."/>
            <person name="Wang C.M."/>
            <person name="Sakai Y."/>
            <person name="Abe K."/>
            <person name="Yokota A."/>
            <person name="Donadio S."/>
            <person name="Cavaletti L."/>
            <person name="Monciardini P."/>
        </authorList>
    </citation>
    <scope>NUCLEOTIDE SEQUENCE [LARGE SCALE GENOMIC DNA]</scope>
    <source>
        <strain evidence="3 4">SOSP1-30</strain>
    </source>
</reference>
<feature type="coiled-coil region" evidence="2">
    <location>
        <begin position="40"/>
        <end position="74"/>
    </location>
</feature>
<dbReference type="EMBL" id="BNJG01000009">
    <property type="protein sequence ID" value="GHO61061.1"/>
    <property type="molecule type" value="Genomic_DNA"/>
</dbReference>